<protein>
    <recommendedName>
        <fullName evidence="6">UPF3 domain-containing protein</fullName>
    </recommendedName>
</protein>
<comment type="caution">
    <text evidence="7">The sequence shown here is derived from an EMBL/GenBank/DDBJ whole genome shotgun (WGS) entry which is preliminary data.</text>
</comment>
<feature type="compositionally biased region" description="Polar residues" evidence="5">
    <location>
        <begin position="319"/>
        <end position="348"/>
    </location>
</feature>
<feature type="domain" description="UPF3" evidence="6">
    <location>
        <begin position="49"/>
        <end position="226"/>
    </location>
</feature>
<feature type="region of interest" description="Disordered" evidence="5">
    <location>
        <begin position="1"/>
        <end position="45"/>
    </location>
</feature>
<evidence type="ECO:0000256" key="4">
    <source>
        <dbReference type="ARBA" id="ARBA00023242"/>
    </source>
</evidence>
<evidence type="ECO:0000256" key="1">
    <source>
        <dbReference type="ARBA" id="ARBA00004123"/>
    </source>
</evidence>
<dbReference type="PANTHER" id="PTHR13112:SF0">
    <property type="entry name" value="FI21285P1"/>
    <property type="match status" value="1"/>
</dbReference>
<feature type="compositionally biased region" description="Basic and acidic residues" evidence="5">
    <location>
        <begin position="223"/>
        <end position="299"/>
    </location>
</feature>
<evidence type="ECO:0000256" key="2">
    <source>
        <dbReference type="ARBA" id="ARBA00005991"/>
    </source>
</evidence>
<dbReference type="EMBL" id="JABWAB010000006">
    <property type="protein sequence ID" value="KAF6048914.1"/>
    <property type="molecule type" value="Genomic_DNA"/>
</dbReference>
<feature type="region of interest" description="Disordered" evidence="5">
    <location>
        <begin position="199"/>
        <end position="397"/>
    </location>
</feature>
<dbReference type="GO" id="GO:0003729">
    <property type="term" value="F:mRNA binding"/>
    <property type="evidence" value="ECO:0007669"/>
    <property type="project" value="TreeGrafter"/>
</dbReference>
<organism evidence="7 8">
    <name type="scientific">Candida parapsilosis</name>
    <name type="common">Yeast</name>
    <dbReference type="NCBI Taxonomy" id="5480"/>
    <lineage>
        <taxon>Eukaryota</taxon>
        <taxon>Fungi</taxon>
        <taxon>Dikarya</taxon>
        <taxon>Ascomycota</taxon>
        <taxon>Saccharomycotina</taxon>
        <taxon>Pichiomycetes</taxon>
        <taxon>Debaryomycetaceae</taxon>
        <taxon>Candida/Lodderomyces clade</taxon>
        <taxon>Candida</taxon>
    </lineage>
</organism>
<dbReference type="InterPro" id="IPR035979">
    <property type="entry name" value="RBD_domain_sf"/>
</dbReference>
<evidence type="ECO:0000313" key="7">
    <source>
        <dbReference type="EMBL" id="KAF6048914.1"/>
    </source>
</evidence>
<feature type="compositionally biased region" description="Basic residues" evidence="5">
    <location>
        <begin position="350"/>
        <end position="362"/>
    </location>
</feature>
<dbReference type="InterPro" id="IPR012677">
    <property type="entry name" value="Nucleotide-bd_a/b_plait_sf"/>
</dbReference>
<dbReference type="InterPro" id="IPR005120">
    <property type="entry name" value="UPF3_dom"/>
</dbReference>
<keyword evidence="3" id="KW-0866">Nonsense-mediated mRNA decay</keyword>
<reference evidence="7" key="1">
    <citation type="submission" date="2020-03" db="EMBL/GenBank/DDBJ databases">
        <title>FDA dAtabase for Regulatory Grade micrObial Sequences (FDA-ARGOS): Supporting development and validation of Infectious Disease Dx tests.</title>
        <authorList>
            <person name="Campos J."/>
            <person name="Goldberg B."/>
            <person name="Tallon L."/>
            <person name="Sadzewicz L."/>
            <person name="Vavikolanu K."/>
            <person name="Mehta A."/>
            <person name="Aluvathingal J."/>
            <person name="Nadendla S."/>
            <person name="Nandy P."/>
            <person name="Geyer C."/>
            <person name="Yan Y."/>
            <person name="Sichtig H."/>
        </authorList>
    </citation>
    <scope>NUCLEOTIDE SEQUENCE [LARGE SCALE GENOMIC DNA]</scope>
    <source>
        <strain evidence="7">FDAARGOS_652</strain>
    </source>
</reference>
<comment type="subcellular location">
    <subcellularLocation>
        <location evidence="1">Nucleus</location>
    </subcellularLocation>
</comment>
<accession>A0A8X7T9U5</accession>
<gene>
    <name evidence="7" type="ORF">FOB60_004297</name>
</gene>
<dbReference type="AlphaFoldDB" id="A0A8X7T9U5"/>
<dbReference type="InterPro" id="IPR039722">
    <property type="entry name" value="Upf3"/>
</dbReference>
<proteinExistence type="inferred from homology"/>
<evidence type="ECO:0000313" key="8">
    <source>
        <dbReference type="Proteomes" id="UP000590412"/>
    </source>
</evidence>
<dbReference type="CDD" id="cd12455">
    <property type="entry name" value="RRM_like_Smg4_UPF3"/>
    <property type="match status" value="1"/>
</dbReference>
<dbReference type="GO" id="GO:0005737">
    <property type="term" value="C:cytoplasm"/>
    <property type="evidence" value="ECO:0007669"/>
    <property type="project" value="TreeGrafter"/>
</dbReference>
<dbReference type="GO" id="GO:0045727">
    <property type="term" value="P:positive regulation of translation"/>
    <property type="evidence" value="ECO:0007669"/>
    <property type="project" value="TreeGrafter"/>
</dbReference>
<dbReference type="GO" id="GO:0000184">
    <property type="term" value="P:nuclear-transcribed mRNA catabolic process, nonsense-mediated decay"/>
    <property type="evidence" value="ECO:0007669"/>
    <property type="project" value="UniProtKB-KW"/>
</dbReference>
<evidence type="ECO:0000256" key="5">
    <source>
        <dbReference type="SAM" id="MobiDB-lite"/>
    </source>
</evidence>
<dbReference type="OrthoDB" id="18087at2759"/>
<keyword evidence="4" id="KW-0539">Nucleus</keyword>
<dbReference type="GO" id="GO:0005730">
    <property type="term" value="C:nucleolus"/>
    <property type="evidence" value="ECO:0007669"/>
    <property type="project" value="TreeGrafter"/>
</dbReference>
<dbReference type="Proteomes" id="UP000590412">
    <property type="component" value="Unassembled WGS sequence"/>
</dbReference>
<feature type="compositionally biased region" description="Low complexity" evidence="5">
    <location>
        <begin position="32"/>
        <end position="41"/>
    </location>
</feature>
<comment type="similarity">
    <text evidence="2">Belongs to the RENT3 family.</text>
</comment>
<evidence type="ECO:0000256" key="3">
    <source>
        <dbReference type="ARBA" id="ARBA00023161"/>
    </source>
</evidence>
<dbReference type="Pfam" id="PF03467">
    <property type="entry name" value="Smg4_UPF3"/>
    <property type="match status" value="1"/>
</dbReference>
<dbReference type="PANTHER" id="PTHR13112">
    <property type="entry name" value="UPF3 REGULATOR OF NONSENSE TRANSCRIPTS-LIKE PROTEIN"/>
    <property type="match status" value="1"/>
</dbReference>
<dbReference type="Gene3D" id="3.30.70.330">
    <property type="match status" value="1"/>
</dbReference>
<dbReference type="SUPFAM" id="SSF54928">
    <property type="entry name" value="RNA-binding domain, RBD"/>
    <property type="match status" value="1"/>
</dbReference>
<sequence>MTSIAPSRAPETAISSAAPKRNNRTNHNLEGTSTTKLSSKRTSQDELEQNVKLSLRLLPPGLKEDEFLNQLANIYPHHASKIQLHYFVQGSYPSTPFEVPVYSRAYVTFKNAKDSSEFCSFVKNKPFHDEKDSIIPIVEKAVFPKMITSDYIVDSKREPQKDKKLDNLEDDEIYKKFLLYLDKGVNEFDLKKIHKALNKKSKEKPKKNQSASVSKSSKRKKVSKEEKEKKEKKEKKENKEKKDKDLQKGKEKGKGKGKEKGKEKKAKEKKMQDGKAKEKENVKGVDNGIEKGKENQEQKKKNRNRKPQAHEPGSKVATVASNGKDNNKSNETTPASKSENNKNEVSGVSKSRRRHRNRKKRGEKKEGDTPKGENNASTTPIDFKPIKILTKKDLSEN</sequence>
<evidence type="ECO:0000259" key="6">
    <source>
        <dbReference type="Pfam" id="PF03467"/>
    </source>
</evidence>
<name>A0A8X7T9U5_CANPA</name>